<dbReference type="InterPro" id="IPR028098">
    <property type="entry name" value="Glyco_trans_4-like_N"/>
</dbReference>
<protein>
    <submittedName>
        <fullName evidence="3">Glycosyltransferase family 4 protein</fullName>
    </submittedName>
</protein>
<dbReference type="InterPro" id="IPR050194">
    <property type="entry name" value="Glycosyltransferase_grp1"/>
</dbReference>
<dbReference type="InterPro" id="IPR001296">
    <property type="entry name" value="Glyco_trans_1"/>
</dbReference>
<dbReference type="Pfam" id="PF00534">
    <property type="entry name" value="Glycos_transf_1"/>
    <property type="match status" value="1"/>
</dbReference>
<keyword evidence="4" id="KW-1185">Reference proteome</keyword>
<dbReference type="PANTHER" id="PTHR45947">
    <property type="entry name" value="SULFOQUINOVOSYL TRANSFERASE SQD2"/>
    <property type="match status" value="1"/>
</dbReference>
<dbReference type="Pfam" id="PF13439">
    <property type="entry name" value="Glyco_transf_4"/>
    <property type="match status" value="1"/>
</dbReference>
<feature type="domain" description="Glycosyltransferase subfamily 4-like N-terminal" evidence="2">
    <location>
        <begin position="17"/>
        <end position="128"/>
    </location>
</feature>
<dbReference type="Gene3D" id="3.40.50.2000">
    <property type="entry name" value="Glycogen Phosphorylase B"/>
    <property type="match status" value="2"/>
</dbReference>
<proteinExistence type="predicted"/>
<organism evidence="3 4">
    <name type="scientific">Variovorax humicola</name>
    <dbReference type="NCBI Taxonomy" id="1769758"/>
    <lineage>
        <taxon>Bacteria</taxon>
        <taxon>Pseudomonadati</taxon>
        <taxon>Pseudomonadota</taxon>
        <taxon>Betaproteobacteria</taxon>
        <taxon>Burkholderiales</taxon>
        <taxon>Comamonadaceae</taxon>
        <taxon>Variovorax</taxon>
    </lineage>
</organism>
<gene>
    <name evidence="3" type="ORF">WKW80_18500</name>
</gene>
<evidence type="ECO:0000313" key="4">
    <source>
        <dbReference type="Proteomes" id="UP001363010"/>
    </source>
</evidence>
<dbReference type="RefSeq" id="WP_340365029.1">
    <property type="nucleotide sequence ID" value="NZ_JBBKZV010000011.1"/>
</dbReference>
<evidence type="ECO:0000313" key="3">
    <source>
        <dbReference type="EMBL" id="MEJ8823992.1"/>
    </source>
</evidence>
<reference evidence="3 4" key="1">
    <citation type="submission" date="2024-03" db="EMBL/GenBank/DDBJ databases">
        <title>Novel species of the genus Variovorax.</title>
        <authorList>
            <person name="Liu Q."/>
            <person name="Xin Y.-H."/>
        </authorList>
    </citation>
    <scope>NUCLEOTIDE SEQUENCE [LARGE SCALE GENOMIC DNA]</scope>
    <source>
        <strain evidence="3 4">KACC 18501</strain>
    </source>
</reference>
<dbReference type="EMBL" id="JBBKZV010000011">
    <property type="protein sequence ID" value="MEJ8823992.1"/>
    <property type="molecule type" value="Genomic_DNA"/>
</dbReference>
<name>A0ABU8W1T1_9BURK</name>
<evidence type="ECO:0000259" key="2">
    <source>
        <dbReference type="Pfam" id="PF13439"/>
    </source>
</evidence>
<feature type="domain" description="Glycosyl transferase family 1" evidence="1">
    <location>
        <begin position="272"/>
        <end position="423"/>
    </location>
</feature>
<dbReference type="CDD" id="cd03823">
    <property type="entry name" value="GT4_ExpE7-like"/>
    <property type="match status" value="1"/>
</dbReference>
<sequence>MNILLAVHCFFPDHFYGTEAYTLELAKSYKAMGHHVTVLSAVFQGEQSSETEIFHYTYDGIPIVCIDRNKRPHSRIKETYFQPELHENLEAILRETAPDLVHINHLLNHTATLLDVANKLGIPTYATFTDFFGFCLNNKLEAADGGLCAGPSPTRNNCVACHVKAFSADPNAPRWAQRSSDPAVAMKVGSSLVHARQFAPMMGGPWDSLTGDICDRPDILVSRYNRTYRAAIAPTRFLLGAYAQNGITVPMRSVPFGIDIDRRKKSARTIRHVPVIGYIGQMAPHKGLDILIEAFGRLPRGSAVLHVWGPMEQHSSFVRKVTALAAGLDVVFRGTFEKASTARVFDSMDLLVIPSRWYENSPLVLLNALATHTPVLVADVLGMTEFVEQEVNGFAFERGSSDSLYERLKQVVAREGALEALSQTTHYPRTTEMMAHDTFAMYGA</sequence>
<evidence type="ECO:0000259" key="1">
    <source>
        <dbReference type="Pfam" id="PF00534"/>
    </source>
</evidence>
<dbReference type="PANTHER" id="PTHR45947:SF3">
    <property type="entry name" value="SULFOQUINOVOSYL TRANSFERASE SQD2"/>
    <property type="match status" value="1"/>
</dbReference>
<accession>A0ABU8W1T1</accession>
<dbReference type="Proteomes" id="UP001363010">
    <property type="component" value="Unassembled WGS sequence"/>
</dbReference>
<dbReference type="SUPFAM" id="SSF53756">
    <property type="entry name" value="UDP-Glycosyltransferase/glycogen phosphorylase"/>
    <property type="match status" value="1"/>
</dbReference>
<comment type="caution">
    <text evidence="3">The sequence shown here is derived from an EMBL/GenBank/DDBJ whole genome shotgun (WGS) entry which is preliminary data.</text>
</comment>